<sequence>MLLLHQHCFYFSGFLYVHSPFLFYLFKQHLHEDLFPVSPSLGCEGRRVARSRAERRGEGEEESACGGRTVAGEGWPGRVGAWSGLTYARRAHRLRARGPRRTSRRGRAQPTTQLAHAGGDVAAGRHHGSHE</sequence>
<dbReference type="Proteomes" id="UP000324222">
    <property type="component" value="Unassembled WGS sequence"/>
</dbReference>
<comment type="caution">
    <text evidence="2">The sequence shown here is derived from an EMBL/GenBank/DDBJ whole genome shotgun (WGS) entry which is preliminary data.</text>
</comment>
<feature type="compositionally biased region" description="Basic residues" evidence="1">
    <location>
        <begin position="94"/>
        <end position="107"/>
    </location>
</feature>
<protein>
    <submittedName>
        <fullName evidence="2">Uncharacterized protein</fullName>
    </submittedName>
</protein>
<evidence type="ECO:0000313" key="2">
    <source>
        <dbReference type="EMBL" id="MPD02658.1"/>
    </source>
</evidence>
<dbReference type="AlphaFoldDB" id="A0A5B7KBN3"/>
<accession>A0A5B7KBN3</accession>
<organism evidence="2 3">
    <name type="scientific">Portunus trituberculatus</name>
    <name type="common">Swimming crab</name>
    <name type="synonym">Neptunus trituberculatus</name>
    <dbReference type="NCBI Taxonomy" id="210409"/>
    <lineage>
        <taxon>Eukaryota</taxon>
        <taxon>Metazoa</taxon>
        <taxon>Ecdysozoa</taxon>
        <taxon>Arthropoda</taxon>
        <taxon>Crustacea</taxon>
        <taxon>Multicrustacea</taxon>
        <taxon>Malacostraca</taxon>
        <taxon>Eumalacostraca</taxon>
        <taxon>Eucarida</taxon>
        <taxon>Decapoda</taxon>
        <taxon>Pleocyemata</taxon>
        <taxon>Brachyura</taxon>
        <taxon>Eubrachyura</taxon>
        <taxon>Portunoidea</taxon>
        <taxon>Portunidae</taxon>
        <taxon>Portuninae</taxon>
        <taxon>Portunus</taxon>
    </lineage>
</organism>
<evidence type="ECO:0000313" key="3">
    <source>
        <dbReference type="Proteomes" id="UP000324222"/>
    </source>
</evidence>
<feature type="region of interest" description="Disordered" evidence="1">
    <location>
        <begin position="94"/>
        <end position="131"/>
    </location>
</feature>
<keyword evidence="3" id="KW-1185">Reference proteome</keyword>
<name>A0A5B7KBN3_PORTR</name>
<reference evidence="2 3" key="1">
    <citation type="submission" date="2019-05" db="EMBL/GenBank/DDBJ databases">
        <title>Another draft genome of Portunus trituberculatus and its Hox gene families provides insights of decapod evolution.</title>
        <authorList>
            <person name="Jeong J.-H."/>
            <person name="Song I."/>
            <person name="Kim S."/>
            <person name="Choi T."/>
            <person name="Kim D."/>
            <person name="Ryu S."/>
            <person name="Kim W."/>
        </authorList>
    </citation>
    <scope>NUCLEOTIDE SEQUENCE [LARGE SCALE GENOMIC DNA]</scope>
    <source>
        <tissue evidence="2">Muscle</tissue>
    </source>
</reference>
<proteinExistence type="predicted"/>
<evidence type="ECO:0000256" key="1">
    <source>
        <dbReference type="SAM" id="MobiDB-lite"/>
    </source>
</evidence>
<dbReference type="EMBL" id="VSRR010132541">
    <property type="protein sequence ID" value="MPD02658.1"/>
    <property type="molecule type" value="Genomic_DNA"/>
</dbReference>
<gene>
    <name evidence="2" type="ORF">E2C01_098254</name>
</gene>